<protein>
    <submittedName>
        <fullName evidence="1">Uncharacterized protein</fullName>
    </submittedName>
</protein>
<sequence length="113" mass="12407">MAIDLPGSGFSDKSMAVIEENVGVNVVFGNMWNVYGDIKKKGLFWRFDQLIEQGYVSHEEIENHVDLVLHDSALGLSANWISENQGSVRSVVFLDAAPSGMALPLWALEMPGV</sequence>
<evidence type="ECO:0000313" key="2">
    <source>
        <dbReference type="Proteomes" id="UP000834106"/>
    </source>
</evidence>
<dbReference type="Proteomes" id="UP000834106">
    <property type="component" value="Chromosome 10"/>
</dbReference>
<organism evidence="1 2">
    <name type="scientific">Fraxinus pennsylvanica</name>
    <dbReference type="NCBI Taxonomy" id="56036"/>
    <lineage>
        <taxon>Eukaryota</taxon>
        <taxon>Viridiplantae</taxon>
        <taxon>Streptophyta</taxon>
        <taxon>Embryophyta</taxon>
        <taxon>Tracheophyta</taxon>
        <taxon>Spermatophyta</taxon>
        <taxon>Magnoliopsida</taxon>
        <taxon>eudicotyledons</taxon>
        <taxon>Gunneridae</taxon>
        <taxon>Pentapetalae</taxon>
        <taxon>asterids</taxon>
        <taxon>lamiids</taxon>
        <taxon>Lamiales</taxon>
        <taxon>Oleaceae</taxon>
        <taxon>Oleeae</taxon>
        <taxon>Fraxinus</taxon>
    </lineage>
</organism>
<evidence type="ECO:0000313" key="1">
    <source>
        <dbReference type="EMBL" id="CAI9769007.1"/>
    </source>
</evidence>
<dbReference type="EMBL" id="OU503045">
    <property type="protein sequence ID" value="CAI9769007.1"/>
    <property type="molecule type" value="Genomic_DNA"/>
</dbReference>
<keyword evidence="2" id="KW-1185">Reference proteome</keyword>
<reference evidence="1" key="1">
    <citation type="submission" date="2023-05" db="EMBL/GenBank/DDBJ databases">
        <authorList>
            <person name="Huff M."/>
        </authorList>
    </citation>
    <scope>NUCLEOTIDE SEQUENCE</scope>
</reference>
<dbReference type="AlphaFoldDB" id="A0AAD1ZFV5"/>
<proteinExistence type="predicted"/>
<name>A0AAD1ZFV5_9LAMI</name>
<gene>
    <name evidence="1" type="ORF">FPE_LOCUS17283</name>
</gene>
<accession>A0AAD1ZFV5</accession>